<feature type="coiled-coil region" evidence="1">
    <location>
        <begin position="172"/>
        <end position="206"/>
    </location>
</feature>
<sequence>MDVNSLFALKKTKGKKKDPSGPKPVGASPIEEPSQAAAAGVGAGSSKGEGGLKKKNGGKGLEPPAKKLKAADSGKQPAADVVLIVDEGHASGPIPQERVYQDFFGREKLEAIVPKWASILEGNLIPSALMRQVMPSADRLALAQMNDEGLNSRILQNSASAFMGLCEHFRRVEQMMEARGAAEEEAASLRKKLAEAEDSLRLATESMEQRVRAAKAEGKSEGLAEAGEAAA</sequence>
<evidence type="ECO:0000256" key="1">
    <source>
        <dbReference type="SAM" id="Coils"/>
    </source>
</evidence>
<organism evidence="3 4">
    <name type="scientific">Cuscuta europaea</name>
    <name type="common">European dodder</name>
    <dbReference type="NCBI Taxonomy" id="41803"/>
    <lineage>
        <taxon>Eukaryota</taxon>
        <taxon>Viridiplantae</taxon>
        <taxon>Streptophyta</taxon>
        <taxon>Embryophyta</taxon>
        <taxon>Tracheophyta</taxon>
        <taxon>Spermatophyta</taxon>
        <taxon>Magnoliopsida</taxon>
        <taxon>eudicotyledons</taxon>
        <taxon>Gunneridae</taxon>
        <taxon>Pentapetalae</taxon>
        <taxon>asterids</taxon>
        <taxon>lamiids</taxon>
        <taxon>Solanales</taxon>
        <taxon>Convolvulaceae</taxon>
        <taxon>Cuscuteae</taxon>
        <taxon>Cuscuta</taxon>
        <taxon>Cuscuta subgen. Cuscuta</taxon>
    </lineage>
</organism>
<accession>A0A9P0ZKW0</accession>
<feature type="non-terminal residue" evidence="3">
    <location>
        <position position="1"/>
    </location>
</feature>
<reference evidence="3" key="1">
    <citation type="submission" date="2022-07" db="EMBL/GenBank/DDBJ databases">
        <authorList>
            <person name="Macas J."/>
            <person name="Novak P."/>
            <person name="Neumann P."/>
        </authorList>
    </citation>
    <scope>NUCLEOTIDE SEQUENCE</scope>
</reference>
<feature type="compositionally biased region" description="Basic and acidic residues" evidence="2">
    <location>
        <begin position="211"/>
        <end position="222"/>
    </location>
</feature>
<proteinExistence type="predicted"/>
<evidence type="ECO:0000256" key="2">
    <source>
        <dbReference type="SAM" id="MobiDB-lite"/>
    </source>
</evidence>
<protein>
    <submittedName>
        <fullName evidence="3">Uncharacterized protein</fullName>
    </submittedName>
</protein>
<evidence type="ECO:0000313" key="3">
    <source>
        <dbReference type="EMBL" id="CAH9105171.1"/>
    </source>
</evidence>
<dbReference type="EMBL" id="CAMAPE010000047">
    <property type="protein sequence ID" value="CAH9105171.1"/>
    <property type="molecule type" value="Genomic_DNA"/>
</dbReference>
<keyword evidence="4" id="KW-1185">Reference proteome</keyword>
<dbReference type="Proteomes" id="UP001152484">
    <property type="component" value="Unassembled WGS sequence"/>
</dbReference>
<comment type="caution">
    <text evidence="3">The sequence shown here is derived from an EMBL/GenBank/DDBJ whole genome shotgun (WGS) entry which is preliminary data.</text>
</comment>
<feature type="region of interest" description="Disordered" evidence="2">
    <location>
        <begin position="211"/>
        <end position="231"/>
    </location>
</feature>
<feature type="region of interest" description="Disordered" evidence="2">
    <location>
        <begin position="1"/>
        <end position="73"/>
    </location>
</feature>
<gene>
    <name evidence="3" type="ORF">CEURO_LOCUS16830</name>
</gene>
<dbReference type="OrthoDB" id="1328918at2759"/>
<keyword evidence="1" id="KW-0175">Coiled coil</keyword>
<dbReference type="AlphaFoldDB" id="A0A9P0ZKW0"/>
<name>A0A9P0ZKW0_CUSEU</name>
<evidence type="ECO:0000313" key="4">
    <source>
        <dbReference type="Proteomes" id="UP001152484"/>
    </source>
</evidence>